<comment type="similarity">
    <text evidence="1">Belongs to the AHA1 family.</text>
</comment>
<dbReference type="AlphaFoldDB" id="A0A4V5NZS2"/>
<keyword evidence="4" id="KW-1185">Reference proteome</keyword>
<dbReference type="OrthoDB" id="384974at2"/>
<sequence length="152" mass="17616">MSTAIPPINPDCEIVTTRTTNTSQALAFKAWADPDHLKNWWGPVGFTNTFHEFDFRPGGKWRFTMHGPEKGNYQNECEFTVIEEPSVIIWKHISQPLFDVIATFEKVSDGETKVIFRQVFATEKECNKIRPYVEDKNEENMDKLEQELAKMS</sequence>
<evidence type="ECO:0000313" key="3">
    <source>
        <dbReference type="EMBL" id="TKC09662.1"/>
    </source>
</evidence>
<gene>
    <name evidence="3" type="ORF">FA047_06150</name>
</gene>
<dbReference type="Pfam" id="PF08327">
    <property type="entry name" value="AHSA1"/>
    <property type="match status" value="1"/>
</dbReference>
<dbReference type="InterPro" id="IPR023393">
    <property type="entry name" value="START-like_dom_sf"/>
</dbReference>
<reference evidence="3 4" key="1">
    <citation type="submission" date="2019-04" db="EMBL/GenBank/DDBJ databases">
        <title>Pedobacter sp. RP-3-15 sp. nov., isolated from Arctic soil.</title>
        <authorList>
            <person name="Dahal R.H."/>
            <person name="Kim D.-U."/>
        </authorList>
    </citation>
    <scope>NUCLEOTIDE SEQUENCE [LARGE SCALE GENOMIC DNA]</scope>
    <source>
        <strain evidence="3 4">RP-3-15</strain>
    </source>
</reference>
<evidence type="ECO:0000259" key="2">
    <source>
        <dbReference type="Pfam" id="PF08327"/>
    </source>
</evidence>
<dbReference type="SUPFAM" id="SSF55961">
    <property type="entry name" value="Bet v1-like"/>
    <property type="match status" value="1"/>
</dbReference>
<dbReference type="RefSeq" id="WP_136835070.1">
    <property type="nucleotide sequence ID" value="NZ_SWBQ01000001.1"/>
</dbReference>
<comment type="caution">
    <text evidence="3">The sequence shown here is derived from an EMBL/GenBank/DDBJ whole genome shotgun (WGS) entry which is preliminary data.</text>
</comment>
<proteinExistence type="inferred from homology"/>
<dbReference type="CDD" id="cd08894">
    <property type="entry name" value="SRPBCC_CalC_Aha1-like_1"/>
    <property type="match status" value="1"/>
</dbReference>
<dbReference type="Proteomes" id="UP000307244">
    <property type="component" value="Unassembled WGS sequence"/>
</dbReference>
<organism evidence="3 4">
    <name type="scientific">Pedobacter frigoris</name>
    <dbReference type="NCBI Taxonomy" id="2571272"/>
    <lineage>
        <taxon>Bacteria</taxon>
        <taxon>Pseudomonadati</taxon>
        <taxon>Bacteroidota</taxon>
        <taxon>Sphingobacteriia</taxon>
        <taxon>Sphingobacteriales</taxon>
        <taxon>Sphingobacteriaceae</taxon>
        <taxon>Pedobacter</taxon>
    </lineage>
</organism>
<dbReference type="Gene3D" id="3.30.530.20">
    <property type="match status" value="1"/>
</dbReference>
<evidence type="ECO:0000313" key="4">
    <source>
        <dbReference type="Proteomes" id="UP000307244"/>
    </source>
</evidence>
<feature type="domain" description="Activator of Hsp90 ATPase homologue 1/2-like C-terminal" evidence="2">
    <location>
        <begin position="22"/>
        <end position="148"/>
    </location>
</feature>
<evidence type="ECO:0000256" key="1">
    <source>
        <dbReference type="ARBA" id="ARBA00006817"/>
    </source>
</evidence>
<dbReference type="EMBL" id="SWBQ01000001">
    <property type="protein sequence ID" value="TKC09662.1"/>
    <property type="molecule type" value="Genomic_DNA"/>
</dbReference>
<name>A0A4V5NZS2_9SPHI</name>
<protein>
    <submittedName>
        <fullName evidence="3">ATPase</fullName>
    </submittedName>
</protein>
<dbReference type="InterPro" id="IPR013538">
    <property type="entry name" value="ASHA1/2-like_C"/>
</dbReference>
<accession>A0A4V5NZS2</accession>